<evidence type="ECO:0000313" key="3">
    <source>
        <dbReference type="Proteomes" id="UP000027138"/>
    </source>
</evidence>
<dbReference type="InterPro" id="IPR036047">
    <property type="entry name" value="F-box-like_dom_sf"/>
</dbReference>
<dbReference type="GO" id="GO:0043161">
    <property type="term" value="P:proteasome-mediated ubiquitin-dependent protein catabolic process"/>
    <property type="evidence" value="ECO:0007669"/>
    <property type="project" value="TreeGrafter"/>
</dbReference>
<dbReference type="GO" id="GO:0005829">
    <property type="term" value="C:cytosol"/>
    <property type="evidence" value="ECO:0007669"/>
    <property type="project" value="TreeGrafter"/>
</dbReference>
<proteinExistence type="predicted"/>
<dbReference type="STRING" id="180498.A0A067K2Z4"/>
<reference evidence="2 3" key="1">
    <citation type="journal article" date="2014" name="PLoS ONE">
        <title>Global Analysis of Gene Expression Profiles in Physic Nut (Jatropha curcas L.) Seedlings Exposed to Salt Stress.</title>
        <authorList>
            <person name="Zhang L."/>
            <person name="Zhang C."/>
            <person name="Wu P."/>
            <person name="Chen Y."/>
            <person name="Li M."/>
            <person name="Jiang H."/>
            <person name="Wu G."/>
        </authorList>
    </citation>
    <scope>NUCLEOTIDE SEQUENCE [LARGE SCALE GENOMIC DNA]</scope>
    <source>
        <strain evidence="3">cv. GZQX0401</strain>
        <tissue evidence="2">Young leaves</tissue>
    </source>
</reference>
<dbReference type="SUPFAM" id="SSF81383">
    <property type="entry name" value="F-box domain"/>
    <property type="match status" value="1"/>
</dbReference>
<feature type="domain" description="F-box" evidence="1">
    <location>
        <begin position="20"/>
        <end position="55"/>
    </location>
</feature>
<dbReference type="Pfam" id="PF07646">
    <property type="entry name" value="Kelch_2"/>
    <property type="match status" value="1"/>
</dbReference>
<dbReference type="KEGG" id="jcu:105644627"/>
<dbReference type="InterPro" id="IPR050354">
    <property type="entry name" value="F-box/kelch-repeat_ARATH"/>
</dbReference>
<gene>
    <name evidence="2" type="ORF">JCGZ_17778</name>
</gene>
<dbReference type="Pfam" id="PF00646">
    <property type="entry name" value="F-box"/>
    <property type="match status" value="1"/>
</dbReference>
<dbReference type="AlphaFoldDB" id="A0A067K2Z4"/>
<dbReference type="Gene3D" id="2.120.10.80">
    <property type="entry name" value="Kelch-type beta propeller"/>
    <property type="match status" value="1"/>
</dbReference>
<keyword evidence="3" id="KW-1185">Reference proteome</keyword>
<dbReference type="PANTHER" id="PTHR24414:SF44">
    <property type="entry name" value="F-BOX DOMAIN-CONTAINING PROTEIN"/>
    <property type="match status" value="1"/>
</dbReference>
<dbReference type="CDD" id="cd09917">
    <property type="entry name" value="F-box_SF"/>
    <property type="match status" value="1"/>
</dbReference>
<dbReference type="GO" id="GO:0005634">
    <property type="term" value="C:nucleus"/>
    <property type="evidence" value="ECO:0007669"/>
    <property type="project" value="TreeGrafter"/>
</dbReference>
<sequence>MAERRKETLPEQEQTSIHGDILESVFGHVPLIDLVPASRVSKSWKRSVSTSLRYFNKIKPWLILHSQATRSPHFIASHAYDPRSHVWIQIQQLPIHHVSALRSSHSTLLYMLSPSKFSFSFDPLHLTWHHVESPLVWRTDPIVAVVGHRVIVAGGACDFEDDPLAVEIYDLKTRTWDKCESMPTVLKDSAASTWLSIAVNGNRMYVAEKSSGLVFYFDPETKSWNGPYNLRPNRDLSSTFIGFSNDRLILVGLTGDDEEEITGVKLWELNVASFDCCREIGEMPKELVEKMREDSSRVSSVVVNVMGDFVYINNACAPGEVFLCELGSGACKWNSVRNVVVNDKCRLAERSVFSCANVGLDDLNRAILVQGTEFSVVGSTGERL</sequence>
<dbReference type="InterPro" id="IPR011498">
    <property type="entry name" value="Kelch_2"/>
</dbReference>
<dbReference type="Proteomes" id="UP000027138">
    <property type="component" value="Unassembled WGS sequence"/>
</dbReference>
<evidence type="ECO:0000259" key="1">
    <source>
        <dbReference type="Pfam" id="PF00646"/>
    </source>
</evidence>
<dbReference type="InterPro" id="IPR001810">
    <property type="entry name" value="F-box_dom"/>
</dbReference>
<dbReference type="PANTHER" id="PTHR24414">
    <property type="entry name" value="F-BOX/KELCH-REPEAT PROTEIN SKIP4"/>
    <property type="match status" value="1"/>
</dbReference>
<dbReference type="EMBL" id="KK914893">
    <property type="protein sequence ID" value="KDP26620.1"/>
    <property type="molecule type" value="Genomic_DNA"/>
</dbReference>
<dbReference type="SUPFAM" id="SSF117281">
    <property type="entry name" value="Kelch motif"/>
    <property type="match status" value="1"/>
</dbReference>
<accession>A0A067K2Z4</accession>
<dbReference type="OrthoDB" id="1854110at2759"/>
<organism evidence="2 3">
    <name type="scientific">Jatropha curcas</name>
    <name type="common">Barbados nut</name>
    <dbReference type="NCBI Taxonomy" id="180498"/>
    <lineage>
        <taxon>Eukaryota</taxon>
        <taxon>Viridiplantae</taxon>
        <taxon>Streptophyta</taxon>
        <taxon>Embryophyta</taxon>
        <taxon>Tracheophyta</taxon>
        <taxon>Spermatophyta</taxon>
        <taxon>Magnoliopsida</taxon>
        <taxon>eudicotyledons</taxon>
        <taxon>Gunneridae</taxon>
        <taxon>Pentapetalae</taxon>
        <taxon>rosids</taxon>
        <taxon>fabids</taxon>
        <taxon>Malpighiales</taxon>
        <taxon>Euphorbiaceae</taxon>
        <taxon>Crotonoideae</taxon>
        <taxon>Jatropheae</taxon>
        <taxon>Jatropha</taxon>
    </lineage>
</organism>
<name>A0A067K2Z4_JATCU</name>
<protein>
    <recommendedName>
        <fullName evidence="1">F-box domain-containing protein</fullName>
    </recommendedName>
</protein>
<evidence type="ECO:0000313" key="2">
    <source>
        <dbReference type="EMBL" id="KDP26620.1"/>
    </source>
</evidence>
<dbReference type="InterPro" id="IPR015915">
    <property type="entry name" value="Kelch-typ_b-propeller"/>
</dbReference>